<gene>
    <name evidence="1" type="ORF">EP13_19230</name>
</gene>
<dbReference type="AlphaFoldDB" id="A0A075P6U7"/>
<name>A0A075P6U7_9ALTE</name>
<accession>A0A075P6U7</accession>
<dbReference type="KEGG" id="aal:EP13_19230"/>
<proteinExistence type="predicted"/>
<dbReference type="Proteomes" id="UP000056090">
    <property type="component" value="Chromosome"/>
</dbReference>
<dbReference type="EMBL" id="CP008849">
    <property type="protein sequence ID" value="AIG00646.1"/>
    <property type="molecule type" value="Genomic_DNA"/>
</dbReference>
<sequence length="59" mass="7096">MRIAMICRDQAFITPMLILFNAKLMRKQNINKVVINHKHVFLISKIDRDRDLLFVDKIR</sequence>
<evidence type="ECO:0000313" key="2">
    <source>
        <dbReference type="Proteomes" id="UP000056090"/>
    </source>
</evidence>
<organism evidence="1 2">
    <name type="scientific">Alteromonas australica</name>
    <dbReference type="NCBI Taxonomy" id="589873"/>
    <lineage>
        <taxon>Bacteria</taxon>
        <taxon>Pseudomonadati</taxon>
        <taxon>Pseudomonadota</taxon>
        <taxon>Gammaproteobacteria</taxon>
        <taxon>Alteromonadales</taxon>
        <taxon>Alteromonadaceae</taxon>
        <taxon>Alteromonas/Salinimonas group</taxon>
        <taxon>Alteromonas</taxon>
    </lineage>
</organism>
<reference evidence="1 2" key="1">
    <citation type="submission" date="2014-06" db="EMBL/GenBank/DDBJ databases">
        <title>Genomes of Alteromonas australica, a world apart.</title>
        <authorList>
            <person name="Gonzaga A."/>
            <person name="Lopez-Perez M."/>
            <person name="Rodriguez-Valera F."/>
        </authorList>
    </citation>
    <scope>NUCLEOTIDE SEQUENCE [LARGE SCALE GENOMIC DNA]</scope>
    <source>
        <strain evidence="1 2">H 17</strain>
    </source>
</reference>
<keyword evidence="2" id="KW-1185">Reference proteome</keyword>
<protein>
    <submittedName>
        <fullName evidence="1">Uncharacterized protein</fullName>
    </submittedName>
</protein>
<evidence type="ECO:0000313" key="1">
    <source>
        <dbReference type="EMBL" id="AIG00646.1"/>
    </source>
</evidence>